<keyword evidence="1" id="KW-1133">Transmembrane helix</keyword>
<evidence type="ECO:0000313" key="2">
    <source>
        <dbReference type="EMBL" id="OFJ48009.1"/>
    </source>
</evidence>
<comment type="caution">
    <text evidence="2">The sequence shown here is derived from an EMBL/GenBank/DDBJ whole genome shotgun (WGS) entry which is preliminary data.</text>
</comment>
<name>A0A1E8PQW4_9BURK</name>
<evidence type="ECO:0000313" key="3">
    <source>
        <dbReference type="Proteomes" id="UP000092634"/>
    </source>
</evidence>
<proteinExistence type="predicted"/>
<protein>
    <submittedName>
        <fullName evidence="2">VPLPA-CTERM sorting domain-containing protein</fullName>
    </submittedName>
</protein>
<dbReference type="Proteomes" id="UP000092634">
    <property type="component" value="Unassembled WGS sequence"/>
</dbReference>
<gene>
    <name evidence="2" type="ORF">BA896_002475</name>
</gene>
<keyword evidence="1" id="KW-0472">Membrane</keyword>
<organism evidence="2 3">
    <name type="scientific">Janthinobacterium lividum</name>
    <dbReference type="NCBI Taxonomy" id="29581"/>
    <lineage>
        <taxon>Bacteria</taxon>
        <taxon>Pseudomonadati</taxon>
        <taxon>Pseudomonadota</taxon>
        <taxon>Betaproteobacteria</taxon>
        <taxon>Burkholderiales</taxon>
        <taxon>Oxalobacteraceae</taxon>
        <taxon>Janthinobacterium</taxon>
    </lineage>
</organism>
<keyword evidence="1" id="KW-0812">Transmembrane</keyword>
<reference evidence="2 3" key="1">
    <citation type="submission" date="2016-10" db="EMBL/GenBank/DDBJ databases">
        <title>Updated version of Genome Assembly of Janthinobacterium lividum ERGS5:01.</title>
        <authorList>
            <person name="Kumar R."/>
            <person name="Acharya V."/>
            <person name="Singh D."/>
        </authorList>
    </citation>
    <scope>NUCLEOTIDE SEQUENCE [LARGE SCALE GENOMIC DNA]</scope>
    <source>
        <strain evidence="2 3">ERGS5:01</strain>
    </source>
</reference>
<sequence length="235" mass="25223">MALAVVGMVVCLGAQADSGTSLLSPGYKTQLETWLGEGRLSLTNIYTKAAGDTSLDFHKASDGKGRTFSVMEATNASGQTWLVGGYNPQSWSSSGTYNTTQEDRDRTAFIFNLTSGLMLPQLKQYFNGDTIGSGQTFNHIEYGPTFGVGHDLYVPQDLTHGGYSSLYSYNYLGQPNGGVSLIDGSVFTNPNITYGAIQVFSISAVPEPGIYSLMLAGLILLAGLHFRERQATVRS</sequence>
<evidence type="ECO:0000256" key="1">
    <source>
        <dbReference type="SAM" id="Phobius"/>
    </source>
</evidence>
<dbReference type="AlphaFoldDB" id="A0A1E8PQW4"/>
<feature type="transmembrane region" description="Helical" evidence="1">
    <location>
        <begin position="209"/>
        <end position="226"/>
    </location>
</feature>
<dbReference type="NCBIfam" id="NF038124">
    <property type="entry name" value="PEP_CTERM_TLD_A"/>
    <property type="match status" value="1"/>
</dbReference>
<dbReference type="EMBL" id="MAQB02000001">
    <property type="protein sequence ID" value="OFJ48009.1"/>
    <property type="molecule type" value="Genomic_DNA"/>
</dbReference>
<accession>A0A1E8PQW4</accession>